<proteinExistence type="inferred from homology"/>
<evidence type="ECO:0000256" key="4">
    <source>
        <dbReference type="ARBA" id="ARBA00023136"/>
    </source>
</evidence>
<name>A0ABW5NBP5_9FLAO</name>
<keyword evidence="3" id="KW-0732">Signal</keyword>
<dbReference type="Pfam" id="PF07980">
    <property type="entry name" value="SusD_RagB"/>
    <property type="match status" value="1"/>
</dbReference>
<comment type="similarity">
    <text evidence="2">Belongs to the SusD family.</text>
</comment>
<evidence type="ECO:0000256" key="2">
    <source>
        <dbReference type="ARBA" id="ARBA00006275"/>
    </source>
</evidence>
<sequence>MNTNFRQYNIFFFTCILAFFSGCNDELEINPEDNLTGDVVFSSEFAIRGAVTGLYGQALEGDALNGNRYAYTGIQSDELSFVGSFPTLINVFNYDTQAVNGSTAALWSEGYEIINNANFIITKIPDINIQDFTEEEKGQAIAEAKFMRAMMYFELSRIYGQPFQFDNGNSLGVPISTIPFDDTATPDQFNIARSSLNEVHGFIKNDLEDAIQGLAESSDNTRASKGAAQALLARLHLYREEWNEAADLANEVINSGEYALAQDYTFYKSLSNENIFVLANNSNNNATNTGNGASLINFANPTPLPGRGDMYYSDFLVSSFESGDIAASNSEGRDLRLVQASRVGNNAIEEERIFQDKVAPSGLNPLPVIRIAEMYLIRAEANLRGGTSIGDTPVNDINRIKERAGLETIATITLDDILEERLKEFAVEGHRRMDLLRNRRALRQPGDAQFTVSQFGADKTIFPIPAAQVNITPLLEQNTGY</sequence>
<reference evidence="9" key="1">
    <citation type="journal article" date="2019" name="Int. J. Syst. Evol. Microbiol.">
        <title>The Global Catalogue of Microorganisms (GCM) 10K type strain sequencing project: providing services to taxonomists for standard genome sequencing and annotation.</title>
        <authorList>
            <consortium name="The Broad Institute Genomics Platform"/>
            <consortium name="The Broad Institute Genome Sequencing Center for Infectious Disease"/>
            <person name="Wu L."/>
            <person name="Ma J."/>
        </authorList>
    </citation>
    <scope>NUCLEOTIDE SEQUENCE [LARGE SCALE GENOMIC DNA]</scope>
    <source>
        <strain evidence="9">KCTC 42423</strain>
    </source>
</reference>
<evidence type="ECO:0000259" key="6">
    <source>
        <dbReference type="Pfam" id="PF07980"/>
    </source>
</evidence>
<accession>A0ABW5NBP5</accession>
<dbReference type="InterPro" id="IPR012944">
    <property type="entry name" value="SusD_RagB_dom"/>
</dbReference>
<keyword evidence="9" id="KW-1185">Reference proteome</keyword>
<dbReference type="InterPro" id="IPR033985">
    <property type="entry name" value="SusD-like_N"/>
</dbReference>
<dbReference type="RefSeq" id="WP_378253806.1">
    <property type="nucleotide sequence ID" value="NZ_JBHSJV010000001.1"/>
</dbReference>
<keyword evidence="4" id="KW-0472">Membrane</keyword>
<evidence type="ECO:0000256" key="5">
    <source>
        <dbReference type="ARBA" id="ARBA00023237"/>
    </source>
</evidence>
<evidence type="ECO:0000259" key="7">
    <source>
        <dbReference type="Pfam" id="PF14322"/>
    </source>
</evidence>
<dbReference type="InterPro" id="IPR011990">
    <property type="entry name" value="TPR-like_helical_dom_sf"/>
</dbReference>
<evidence type="ECO:0000313" key="9">
    <source>
        <dbReference type="Proteomes" id="UP001597459"/>
    </source>
</evidence>
<evidence type="ECO:0000256" key="1">
    <source>
        <dbReference type="ARBA" id="ARBA00004442"/>
    </source>
</evidence>
<dbReference type="Pfam" id="PF14322">
    <property type="entry name" value="SusD-like_3"/>
    <property type="match status" value="1"/>
</dbReference>
<feature type="domain" description="RagB/SusD" evidence="6">
    <location>
        <begin position="364"/>
        <end position="481"/>
    </location>
</feature>
<comment type="caution">
    <text evidence="8">The sequence shown here is derived from an EMBL/GenBank/DDBJ whole genome shotgun (WGS) entry which is preliminary data.</text>
</comment>
<comment type="subcellular location">
    <subcellularLocation>
        <location evidence="1">Cell outer membrane</location>
    </subcellularLocation>
</comment>
<dbReference type="Gene3D" id="1.25.40.390">
    <property type="match status" value="1"/>
</dbReference>
<evidence type="ECO:0000256" key="3">
    <source>
        <dbReference type="ARBA" id="ARBA00022729"/>
    </source>
</evidence>
<dbReference type="EMBL" id="JBHULX010000030">
    <property type="protein sequence ID" value="MFD2592261.1"/>
    <property type="molecule type" value="Genomic_DNA"/>
</dbReference>
<protein>
    <submittedName>
        <fullName evidence="8">RagB/SusD family nutrient uptake outer membrane protein</fullName>
    </submittedName>
</protein>
<organism evidence="8 9">
    <name type="scientific">Aquimarina hainanensis</name>
    <dbReference type="NCBI Taxonomy" id="1578017"/>
    <lineage>
        <taxon>Bacteria</taxon>
        <taxon>Pseudomonadati</taxon>
        <taxon>Bacteroidota</taxon>
        <taxon>Flavobacteriia</taxon>
        <taxon>Flavobacteriales</taxon>
        <taxon>Flavobacteriaceae</taxon>
        <taxon>Aquimarina</taxon>
    </lineage>
</organism>
<feature type="domain" description="SusD-like N-terminal" evidence="7">
    <location>
        <begin position="93"/>
        <end position="237"/>
    </location>
</feature>
<evidence type="ECO:0000313" key="8">
    <source>
        <dbReference type="EMBL" id="MFD2592261.1"/>
    </source>
</evidence>
<dbReference type="PROSITE" id="PS51257">
    <property type="entry name" value="PROKAR_LIPOPROTEIN"/>
    <property type="match status" value="1"/>
</dbReference>
<keyword evidence="5" id="KW-0998">Cell outer membrane</keyword>
<dbReference type="SUPFAM" id="SSF48452">
    <property type="entry name" value="TPR-like"/>
    <property type="match status" value="1"/>
</dbReference>
<dbReference type="Proteomes" id="UP001597459">
    <property type="component" value="Unassembled WGS sequence"/>
</dbReference>
<dbReference type="CDD" id="cd08977">
    <property type="entry name" value="SusD"/>
    <property type="match status" value="1"/>
</dbReference>
<gene>
    <name evidence="8" type="ORF">ACFSTE_15595</name>
</gene>